<dbReference type="Proteomes" id="UP000249590">
    <property type="component" value="Unassembled WGS sequence"/>
</dbReference>
<evidence type="ECO:0008006" key="9">
    <source>
        <dbReference type="Google" id="ProtNLM"/>
    </source>
</evidence>
<evidence type="ECO:0000313" key="8">
    <source>
        <dbReference type="Proteomes" id="UP000249590"/>
    </source>
</evidence>
<evidence type="ECO:0000256" key="2">
    <source>
        <dbReference type="ARBA" id="ARBA00022475"/>
    </source>
</evidence>
<dbReference type="InterPro" id="IPR004960">
    <property type="entry name" value="LipA_acyltrans"/>
</dbReference>
<dbReference type="RefSeq" id="WP_111346885.1">
    <property type="nucleotide sequence ID" value="NZ_QHHQ01000003.1"/>
</dbReference>
<dbReference type="OrthoDB" id="7463125at2"/>
<keyword evidence="4" id="KW-0808">Transferase</keyword>
<comment type="caution">
    <text evidence="7">The sequence shown here is derived from an EMBL/GenBank/DDBJ whole genome shotgun (WGS) entry which is preliminary data.</text>
</comment>
<name>A0A8B2NTA4_9HYPH</name>
<evidence type="ECO:0000256" key="6">
    <source>
        <dbReference type="ARBA" id="ARBA00023315"/>
    </source>
</evidence>
<accession>A0A8B2NTA4</accession>
<organism evidence="7 8">
    <name type="scientific">Acuticoccus sediminis</name>
    <dbReference type="NCBI Taxonomy" id="2184697"/>
    <lineage>
        <taxon>Bacteria</taxon>
        <taxon>Pseudomonadati</taxon>
        <taxon>Pseudomonadota</taxon>
        <taxon>Alphaproteobacteria</taxon>
        <taxon>Hyphomicrobiales</taxon>
        <taxon>Amorphaceae</taxon>
        <taxon>Acuticoccus</taxon>
    </lineage>
</organism>
<dbReference type="GO" id="GO:0009247">
    <property type="term" value="P:glycolipid biosynthetic process"/>
    <property type="evidence" value="ECO:0007669"/>
    <property type="project" value="UniProtKB-ARBA"/>
</dbReference>
<keyword evidence="8" id="KW-1185">Reference proteome</keyword>
<dbReference type="PANTHER" id="PTHR30606">
    <property type="entry name" value="LIPID A BIOSYNTHESIS LAUROYL ACYLTRANSFERASE"/>
    <property type="match status" value="1"/>
</dbReference>
<keyword evidence="5" id="KW-0472">Membrane</keyword>
<dbReference type="CDD" id="cd07984">
    <property type="entry name" value="LPLAT_LABLAT-like"/>
    <property type="match status" value="1"/>
</dbReference>
<evidence type="ECO:0000313" key="7">
    <source>
        <dbReference type="EMBL" id="RAI00704.1"/>
    </source>
</evidence>
<dbReference type="GO" id="GO:0005886">
    <property type="term" value="C:plasma membrane"/>
    <property type="evidence" value="ECO:0007669"/>
    <property type="project" value="UniProtKB-SubCell"/>
</dbReference>
<keyword evidence="2" id="KW-1003">Cell membrane</keyword>
<proteinExistence type="predicted"/>
<sequence>MLNSEIPWSATYAPEPTAPPLKDLFGDEGARRSAMRFHLQDRVYGGGKMALHSLFRMLSPEAGSNFAGRIVAPRSRAYYRGKPFIQRMDRMIARLRPELADDPAAREAVVDRWFENTARAMAEFSHLEAVSTPPRTTVEGLEIVERLQAEGRSMVLTTVHTGMWEMISYLSSRHFGDKGTGAWAPQSNRFENRIVADTRRKLGIKVLPATPKLARQLYKSLAVPGQTIVLVIDELSEKQVKFPLFGRPVEDRCNFAFALYAAQRTGAAIVPAVITRTGPTRFTFRYNEPIDVPKGNDGFHSAALALNAVYEPHVLAHLDQWYMLHEVKVP</sequence>
<dbReference type="GO" id="GO:0016746">
    <property type="term" value="F:acyltransferase activity"/>
    <property type="evidence" value="ECO:0007669"/>
    <property type="project" value="UniProtKB-KW"/>
</dbReference>
<dbReference type="AlphaFoldDB" id="A0A8B2NTA4"/>
<dbReference type="EMBL" id="QHHQ01000003">
    <property type="protein sequence ID" value="RAI00704.1"/>
    <property type="molecule type" value="Genomic_DNA"/>
</dbReference>
<dbReference type="Pfam" id="PF03279">
    <property type="entry name" value="Lip_A_acyltrans"/>
    <property type="match status" value="1"/>
</dbReference>
<keyword evidence="6" id="KW-0012">Acyltransferase</keyword>
<reference evidence="7 8" key="1">
    <citation type="submission" date="2018-05" db="EMBL/GenBank/DDBJ databases">
        <title>Acuticoccus sediminis sp. nov., isolated from deep-sea sediment of Indian Ocean.</title>
        <authorList>
            <person name="Liu X."/>
            <person name="Lai Q."/>
            <person name="Du Y."/>
            <person name="Sun F."/>
            <person name="Zhang X."/>
            <person name="Wang S."/>
            <person name="Shao Z."/>
        </authorList>
    </citation>
    <scope>NUCLEOTIDE SEQUENCE [LARGE SCALE GENOMIC DNA]</scope>
    <source>
        <strain evidence="7 8">PTG4-2</strain>
    </source>
</reference>
<evidence type="ECO:0000256" key="4">
    <source>
        <dbReference type="ARBA" id="ARBA00022679"/>
    </source>
</evidence>
<protein>
    <recommendedName>
        <fullName evidence="9">KDO2-lipid IV(A) lauroyltransferase</fullName>
    </recommendedName>
</protein>
<keyword evidence="3" id="KW-0997">Cell inner membrane</keyword>
<evidence type="ECO:0000256" key="5">
    <source>
        <dbReference type="ARBA" id="ARBA00023136"/>
    </source>
</evidence>
<evidence type="ECO:0000256" key="1">
    <source>
        <dbReference type="ARBA" id="ARBA00004533"/>
    </source>
</evidence>
<dbReference type="PANTHER" id="PTHR30606:SF10">
    <property type="entry name" value="PHOSPHATIDYLINOSITOL MANNOSIDE ACYLTRANSFERASE"/>
    <property type="match status" value="1"/>
</dbReference>
<evidence type="ECO:0000256" key="3">
    <source>
        <dbReference type="ARBA" id="ARBA00022519"/>
    </source>
</evidence>
<gene>
    <name evidence="7" type="ORF">DLJ53_15760</name>
</gene>
<comment type="subcellular location">
    <subcellularLocation>
        <location evidence="1">Cell inner membrane</location>
    </subcellularLocation>
</comment>